<dbReference type="AlphaFoldDB" id="V6IA82"/>
<dbReference type="Proteomes" id="UP000018747">
    <property type="component" value="Unassembled WGS sequence"/>
</dbReference>
<evidence type="ECO:0000313" key="2">
    <source>
        <dbReference type="Proteomes" id="UP000018747"/>
    </source>
</evidence>
<organism evidence="1 2">
    <name type="scientific">Leptospira alexanderi serovar Manhao 3 str. L 60</name>
    <dbReference type="NCBI Taxonomy" id="1049759"/>
    <lineage>
        <taxon>Bacteria</taxon>
        <taxon>Pseudomonadati</taxon>
        <taxon>Spirochaetota</taxon>
        <taxon>Spirochaetia</taxon>
        <taxon>Leptospirales</taxon>
        <taxon>Leptospiraceae</taxon>
        <taxon>Leptospira</taxon>
    </lineage>
</organism>
<name>V6IA82_9LEPT</name>
<comment type="caution">
    <text evidence="1">The sequence shown here is derived from an EMBL/GenBank/DDBJ whole genome shotgun (WGS) entry which is preliminary data.</text>
</comment>
<gene>
    <name evidence="1" type="ORF">LEP1GSC062_0306</name>
</gene>
<proteinExistence type="predicted"/>
<accession>V6IA82</accession>
<protein>
    <submittedName>
        <fullName evidence="1">Uncharacterized protein</fullName>
    </submittedName>
</protein>
<sequence>MNSKKFIYPSRIYFDSNPPFRILSRLYNTDFDSIQRYSFCKHLRGVRFFTNLKTRFKTLECENYRRN</sequence>
<evidence type="ECO:0000313" key="1">
    <source>
        <dbReference type="EMBL" id="EQA60383.1"/>
    </source>
</evidence>
<dbReference type="EMBL" id="AHMT02000065">
    <property type="protein sequence ID" value="EQA60383.1"/>
    <property type="molecule type" value="Genomic_DNA"/>
</dbReference>
<reference evidence="1" key="1">
    <citation type="submission" date="2013-05" db="EMBL/GenBank/DDBJ databases">
        <authorList>
            <person name="Harkins D.M."/>
            <person name="Durkin A.S."/>
            <person name="Brinkac L.M."/>
            <person name="Haft D.H."/>
            <person name="Selengut J.D."/>
            <person name="Sanka R."/>
            <person name="DePew J."/>
            <person name="Purushe J."/>
            <person name="Hartskeerl R.A."/>
            <person name="Ahmed A."/>
            <person name="van der Linden H."/>
            <person name="Goris M.G.A."/>
            <person name="Vinetz J.M."/>
            <person name="Sutton G.G."/>
            <person name="Nierman W.C."/>
            <person name="Fouts D.E."/>
        </authorList>
    </citation>
    <scope>NUCLEOTIDE SEQUENCE [LARGE SCALE GENOMIC DNA]</scope>
    <source>
        <strain evidence="1">L 60</strain>
    </source>
</reference>
<keyword evidence="2" id="KW-1185">Reference proteome</keyword>